<dbReference type="PANTHER" id="PTHR43605">
    <property type="entry name" value="ACYL-COENZYME A SYNTHETASE"/>
    <property type="match status" value="1"/>
</dbReference>
<dbReference type="Proteomes" id="UP000027920">
    <property type="component" value="Unassembled WGS sequence"/>
</dbReference>
<dbReference type="OrthoDB" id="6614653at2759"/>
<dbReference type="STRING" id="1182545.A0A072P8A1"/>
<accession>A0A072P8A1</accession>
<feature type="non-terminal residue" evidence="5">
    <location>
        <position position="1"/>
    </location>
</feature>
<dbReference type="PANTHER" id="PTHR43605:SF10">
    <property type="entry name" value="ACYL-COA SYNTHETASE MEDIUM CHAIN FAMILY MEMBER 3"/>
    <property type="match status" value="1"/>
</dbReference>
<dbReference type="RefSeq" id="XP_013258889.1">
    <property type="nucleotide sequence ID" value="XM_013403435.1"/>
</dbReference>
<sequence>TGKYWLQLSPGKLFWNTADQGWAKASYSFFGAWSCGASLFVFDDRGPFNANRLLDVLHRFPITTLCAPPLA</sequence>
<evidence type="ECO:0000256" key="3">
    <source>
        <dbReference type="ARBA" id="ARBA00022741"/>
    </source>
</evidence>
<dbReference type="VEuPathDB" id="FungiDB:A1O9_07880"/>
<keyword evidence="2" id="KW-0436">Ligase</keyword>
<dbReference type="GO" id="GO:0004321">
    <property type="term" value="F:fatty-acyl-CoA synthase activity"/>
    <property type="evidence" value="ECO:0007669"/>
    <property type="project" value="TreeGrafter"/>
</dbReference>
<proteinExistence type="inferred from homology"/>
<dbReference type="GO" id="GO:0015645">
    <property type="term" value="F:fatty acid ligase activity"/>
    <property type="evidence" value="ECO:0007669"/>
    <property type="project" value="TreeGrafter"/>
</dbReference>
<keyword evidence="6" id="KW-1185">Reference proteome</keyword>
<evidence type="ECO:0000313" key="6">
    <source>
        <dbReference type="Proteomes" id="UP000027920"/>
    </source>
</evidence>
<evidence type="ECO:0000256" key="4">
    <source>
        <dbReference type="ARBA" id="ARBA00022840"/>
    </source>
</evidence>
<dbReference type="EMBL" id="AMGV01000006">
    <property type="protein sequence ID" value="KEF56299.1"/>
    <property type="molecule type" value="Genomic_DNA"/>
</dbReference>
<protein>
    <submittedName>
        <fullName evidence="5">Acetyl-CoA synthetase</fullName>
    </submittedName>
</protein>
<dbReference type="GO" id="GO:0006633">
    <property type="term" value="P:fatty acid biosynthetic process"/>
    <property type="evidence" value="ECO:0007669"/>
    <property type="project" value="TreeGrafter"/>
</dbReference>
<dbReference type="InterPro" id="IPR051087">
    <property type="entry name" value="Mitochondrial_ACSM"/>
</dbReference>
<keyword evidence="4" id="KW-0067">ATP-binding</keyword>
<dbReference type="HOGENOM" id="CLU_2746900_0_0_1"/>
<evidence type="ECO:0000256" key="1">
    <source>
        <dbReference type="ARBA" id="ARBA00006432"/>
    </source>
</evidence>
<dbReference type="SUPFAM" id="SSF56801">
    <property type="entry name" value="Acetyl-CoA synthetase-like"/>
    <property type="match status" value="1"/>
</dbReference>
<organism evidence="5 6">
    <name type="scientific">Exophiala aquamarina CBS 119918</name>
    <dbReference type="NCBI Taxonomy" id="1182545"/>
    <lineage>
        <taxon>Eukaryota</taxon>
        <taxon>Fungi</taxon>
        <taxon>Dikarya</taxon>
        <taxon>Ascomycota</taxon>
        <taxon>Pezizomycotina</taxon>
        <taxon>Eurotiomycetes</taxon>
        <taxon>Chaetothyriomycetidae</taxon>
        <taxon>Chaetothyriales</taxon>
        <taxon>Herpotrichiellaceae</taxon>
        <taxon>Exophiala</taxon>
    </lineage>
</organism>
<keyword evidence="3" id="KW-0547">Nucleotide-binding</keyword>
<dbReference type="AlphaFoldDB" id="A0A072P8A1"/>
<dbReference type="GeneID" id="25282793"/>
<gene>
    <name evidence="5" type="ORF">A1O9_07880</name>
</gene>
<name>A0A072P8A1_9EURO</name>
<dbReference type="Gene3D" id="3.40.50.12780">
    <property type="entry name" value="N-terminal domain of ligase-like"/>
    <property type="match status" value="1"/>
</dbReference>
<evidence type="ECO:0000313" key="5">
    <source>
        <dbReference type="EMBL" id="KEF56299.1"/>
    </source>
</evidence>
<comment type="similarity">
    <text evidence="1">Belongs to the ATP-dependent AMP-binding enzyme family.</text>
</comment>
<comment type="caution">
    <text evidence="5">The sequence shown here is derived from an EMBL/GenBank/DDBJ whole genome shotgun (WGS) entry which is preliminary data.</text>
</comment>
<reference evidence="5 6" key="1">
    <citation type="submission" date="2013-03" db="EMBL/GenBank/DDBJ databases">
        <title>The Genome Sequence of Exophiala aquamarina CBS 119918.</title>
        <authorList>
            <consortium name="The Broad Institute Genomics Platform"/>
            <person name="Cuomo C."/>
            <person name="de Hoog S."/>
            <person name="Gorbushina A."/>
            <person name="Walker B."/>
            <person name="Young S.K."/>
            <person name="Zeng Q."/>
            <person name="Gargeya S."/>
            <person name="Fitzgerald M."/>
            <person name="Haas B."/>
            <person name="Abouelleil A."/>
            <person name="Allen A.W."/>
            <person name="Alvarado L."/>
            <person name="Arachchi H.M."/>
            <person name="Berlin A.M."/>
            <person name="Chapman S.B."/>
            <person name="Gainer-Dewar J."/>
            <person name="Goldberg J."/>
            <person name="Griggs A."/>
            <person name="Gujja S."/>
            <person name="Hansen M."/>
            <person name="Howarth C."/>
            <person name="Imamovic A."/>
            <person name="Ireland A."/>
            <person name="Larimer J."/>
            <person name="McCowan C."/>
            <person name="Murphy C."/>
            <person name="Pearson M."/>
            <person name="Poon T.W."/>
            <person name="Priest M."/>
            <person name="Roberts A."/>
            <person name="Saif S."/>
            <person name="Shea T."/>
            <person name="Sisk P."/>
            <person name="Sykes S."/>
            <person name="Wortman J."/>
            <person name="Nusbaum C."/>
            <person name="Birren B."/>
        </authorList>
    </citation>
    <scope>NUCLEOTIDE SEQUENCE [LARGE SCALE GENOMIC DNA]</scope>
    <source>
        <strain evidence="5 6">CBS 119918</strain>
    </source>
</reference>
<dbReference type="InterPro" id="IPR042099">
    <property type="entry name" value="ANL_N_sf"/>
</dbReference>
<evidence type="ECO:0000256" key="2">
    <source>
        <dbReference type="ARBA" id="ARBA00022598"/>
    </source>
</evidence>
<dbReference type="GO" id="GO:0006637">
    <property type="term" value="P:acyl-CoA metabolic process"/>
    <property type="evidence" value="ECO:0007669"/>
    <property type="project" value="TreeGrafter"/>
</dbReference>
<dbReference type="GO" id="GO:0005524">
    <property type="term" value="F:ATP binding"/>
    <property type="evidence" value="ECO:0007669"/>
    <property type="project" value="UniProtKB-KW"/>
</dbReference>